<protein>
    <recommendedName>
        <fullName evidence="3">Thioesterase</fullName>
    </recommendedName>
</protein>
<evidence type="ECO:0000313" key="1">
    <source>
        <dbReference type="EMBL" id="MFC4133629.1"/>
    </source>
</evidence>
<organism evidence="1 2">
    <name type="scientific">Hamadaea flava</name>
    <dbReference type="NCBI Taxonomy" id="1742688"/>
    <lineage>
        <taxon>Bacteria</taxon>
        <taxon>Bacillati</taxon>
        <taxon>Actinomycetota</taxon>
        <taxon>Actinomycetes</taxon>
        <taxon>Micromonosporales</taxon>
        <taxon>Micromonosporaceae</taxon>
        <taxon>Hamadaea</taxon>
    </lineage>
</organism>
<gene>
    <name evidence="1" type="ORF">ACFOZ4_23720</name>
</gene>
<evidence type="ECO:0000313" key="2">
    <source>
        <dbReference type="Proteomes" id="UP001595816"/>
    </source>
</evidence>
<name>A0ABV8LTP1_9ACTN</name>
<sequence>MTSVEHIRDAARADQYWALVPQGPGFWSLCRFDDTTGFVGPPMHVSGAIGVHPGVAVAWAQRITGLPGWVPMMSRPGVLVEEAYSLVLEIAHQPRTGRRIVLRVEADPQRPSGASVVVRERWDASGLYSEALSVVDRAEFADEAQMLQQTADGFGLDPALWTAVLPGVEWAHGPL</sequence>
<evidence type="ECO:0008006" key="3">
    <source>
        <dbReference type="Google" id="ProtNLM"/>
    </source>
</evidence>
<accession>A0ABV8LTP1</accession>
<dbReference type="RefSeq" id="WP_253750730.1">
    <property type="nucleotide sequence ID" value="NZ_JAMZDZ010000001.1"/>
</dbReference>
<keyword evidence="2" id="KW-1185">Reference proteome</keyword>
<dbReference type="Proteomes" id="UP001595816">
    <property type="component" value="Unassembled WGS sequence"/>
</dbReference>
<reference evidence="2" key="1">
    <citation type="journal article" date="2019" name="Int. J. Syst. Evol. Microbiol.">
        <title>The Global Catalogue of Microorganisms (GCM) 10K type strain sequencing project: providing services to taxonomists for standard genome sequencing and annotation.</title>
        <authorList>
            <consortium name="The Broad Institute Genomics Platform"/>
            <consortium name="The Broad Institute Genome Sequencing Center for Infectious Disease"/>
            <person name="Wu L."/>
            <person name="Ma J."/>
        </authorList>
    </citation>
    <scope>NUCLEOTIDE SEQUENCE [LARGE SCALE GENOMIC DNA]</scope>
    <source>
        <strain evidence="2">CGMCC 4.7289</strain>
    </source>
</reference>
<proteinExistence type="predicted"/>
<dbReference type="EMBL" id="JBHSAY010000013">
    <property type="protein sequence ID" value="MFC4133629.1"/>
    <property type="molecule type" value="Genomic_DNA"/>
</dbReference>
<comment type="caution">
    <text evidence="1">The sequence shown here is derived from an EMBL/GenBank/DDBJ whole genome shotgun (WGS) entry which is preliminary data.</text>
</comment>